<dbReference type="PANTHER" id="PTHR30036:SF7">
    <property type="entry name" value="ABC TRANSPORTER PERIPLASMIC-BINDING PROTEIN YPHF"/>
    <property type="match status" value="1"/>
</dbReference>
<feature type="chain" id="PRO_5039152168" evidence="3">
    <location>
        <begin position="28"/>
        <end position="388"/>
    </location>
</feature>
<proteinExistence type="inferred from homology"/>
<gene>
    <name evidence="5" type="ORF">J4H91_07120</name>
</gene>
<dbReference type="PROSITE" id="PS51257">
    <property type="entry name" value="PROKAR_LIPOPROTEIN"/>
    <property type="match status" value="1"/>
</dbReference>
<keyword evidence="6" id="KW-1185">Reference proteome</keyword>
<dbReference type="AlphaFoldDB" id="A0A939RZ34"/>
<dbReference type="Gene3D" id="3.40.50.2300">
    <property type="match status" value="2"/>
</dbReference>
<sequence length="388" mass="39966">MTLAPSKKALAFLGLAAAAALTLSACAGPTTATDGGGAGKSGSDRDAPTNIEDFTAYAEEIVAEASAEQTNTAPTEGPEIVEGKKIAVIPCSMAAEGCARPANGAVHAAEVAGWTADILDPGGDPSKMASLIDQAVATGYDGIVLTAIDVQSVQASVQKAIDADVLVGNFAASDAEPALLTTNVPLFPEDFFNAGYAMGAKMFLDQGKDMKVAMLTGTEFGSIRERLAGTKAFIDDCKAAGGGCEVVAEENFLVTDLVTSLPGQTAAMVRSHPDANALWFGYDAGANFGIQGLEEAKLTIDTYGFDANVANLQRIADDRGQVATAGSAMAWIGFGIIDNFNRVWAGEEVIDQGMKFKLLMADNLPADGGAWDGDVDVEAGYKSIWGVS</sequence>
<feature type="signal peptide" evidence="3">
    <location>
        <begin position="1"/>
        <end position="27"/>
    </location>
</feature>
<dbReference type="InterPro" id="IPR050555">
    <property type="entry name" value="Bact_Solute-Bind_Prot2"/>
</dbReference>
<dbReference type="Pfam" id="PF13407">
    <property type="entry name" value="Peripla_BP_4"/>
    <property type="match status" value="1"/>
</dbReference>
<comment type="similarity">
    <text evidence="2">Belongs to the bacterial solute-binding protein 2 family.</text>
</comment>
<dbReference type="PANTHER" id="PTHR30036">
    <property type="entry name" value="D-XYLOSE-BINDING PERIPLASMIC PROTEIN"/>
    <property type="match status" value="1"/>
</dbReference>
<protein>
    <submittedName>
        <fullName evidence="5">Substrate-binding domain-containing protein</fullName>
    </submittedName>
</protein>
<evidence type="ECO:0000313" key="5">
    <source>
        <dbReference type="EMBL" id="MBO1805089.1"/>
    </source>
</evidence>
<keyword evidence="3" id="KW-0732">Signal</keyword>
<comment type="subcellular location">
    <subcellularLocation>
        <location evidence="1">Cell envelope</location>
    </subcellularLocation>
</comment>
<organism evidence="5 6">
    <name type="scientific">Leucobacter ruminantium</name>
    <dbReference type="NCBI Taxonomy" id="1289170"/>
    <lineage>
        <taxon>Bacteria</taxon>
        <taxon>Bacillati</taxon>
        <taxon>Actinomycetota</taxon>
        <taxon>Actinomycetes</taxon>
        <taxon>Micrococcales</taxon>
        <taxon>Microbacteriaceae</taxon>
        <taxon>Leucobacter</taxon>
    </lineage>
</organism>
<evidence type="ECO:0000256" key="2">
    <source>
        <dbReference type="ARBA" id="ARBA00007639"/>
    </source>
</evidence>
<dbReference type="InterPro" id="IPR028082">
    <property type="entry name" value="Peripla_BP_I"/>
</dbReference>
<dbReference type="InterPro" id="IPR025997">
    <property type="entry name" value="SBP_2_dom"/>
</dbReference>
<dbReference type="Proteomes" id="UP000664398">
    <property type="component" value="Unassembled WGS sequence"/>
</dbReference>
<evidence type="ECO:0000259" key="4">
    <source>
        <dbReference type="Pfam" id="PF13407"/>
    </source>
</evidence>
<evidence type="ECO:0000256" key="3">
    <source>
        <dbReference type="SAM" id="SignalP"/>
    </source>
</evidence>
<dbReference type="RefSeq" id="WP_208045570.1">
    <property type="nucleotide sequence ID" value="NZ_JAGDYL010000009.1"/>
</dbReference>
<reference evidence="5" key="1">
    <citation type="submission" date="2021-03" db="EMBL/GenBank/DDBJ databases">
        <title>Leucobacter chromiisoli sp. nov., isolated from chromium-containing soil of chemical plant.</title>
        <authorList>
            <person name="Xu Z."/>
        </authorList>
    </citation>
    <scope>NUCLEOTIDE SEQUENCE</scope>
    <source>
        <strain evidence="5">A2</strain>
    </source>
</reference>
<name>A0A939RZ34_9MICO</name>
<dbReference type="GO" id="GO:0030288">
    <property type="term" value="C:outer membrane-bounded periplasmic space"/>
    <property type="evidence" value="ECO:0007669"/>
    <property type="project" value="TreeGrafter"/>
</dbReference>
<evidence type="ECO:0000256" key="1">
    <source>
        <dbReference type="ARBA" id="ARBA00004196"/>
    </source>
</evidence>
<dbReference type="EMBL" id="JAGDYL010000009">
    <property type="protein sequence ID" value="MBO1805089.1"/>
    <property type="molecule type" value="Genomic_DNA"/>
</dbReference>
<dbReference type="SUPFAM" id="SSF53822">
    <property type="entry name" value="Periplasmic binding protein-like I"/>
    <property type="match status" value="1"/>
</dbReference>
<evidence type="ECO:0000313" key="6">
    <source>
        <dbReference type="Proteomes" id="UP000664398"/>
    </source>
</evidence>
<comment type="caution">
    <text evidence="5">The sequence shown here is derived from an EMBL/GenBank/DDBJ whole genome shotgun (WGS) entry which is preliminary data.</text>
</comment>
<feature type="domain" description="Periplasmic binding protein" evidence="4">
    <location>
        <begin position="86"/>
        <end position="347"/>
    </location>
</feature>
<accession>A0A939RZ34</accession>
<dbReference type="GO" id="GO:0030246">
    <property type="term" value="F:carbohydrate binding"/>
    <property type="evidence" value="ECO:0007669"/>
    <property type="project" value="TreeGrafter"/>
</dbReference>